<sequence length="228" mass="24563">MATKRETRVQADRLLCGLVNGLANNIEAHVRVRAATLGLTASQGTALAELTRPLTLRELAERMSCEPSNVTFVADRLEEQGYLERHPHPDDRRAKQLVLTPKGTELRGRLLDLLSEGSPRPPCPPKRRTSCSSSSPAPSSADPPQRAFTEASAPVANLHSPTSRCTSVPQHQFAFGDRPAQLVPGVRPCPQRSGSSAPAGRRLTRIPVCSLTPNGSVRVSLKWVTASA</sequence>
<dbReference type="PANTHER" id="PTHR33164:SF43">
    <property type="entry name" value="HTH-TYPE TRANSCRIPTIONAL REPRESSOR YETL"/>
    <property type="match status" value="1"/>
</dbReference>
<dbReference type="EMBL" id="CP127294">
    <property type="protein sequence ID" value="WIX76719.1"/>
    <property type="molecule type" value="Genomic_DNA"/>
</dbReference>
<dbReference type="SUPFAM" id="SSF46785">
    <property type="entry name" value="Winged helix' DNA-binding domain"/>
    <property type="match status" value="1"/>
</dbReference>
<dbReference type="Gene3D" id="1.10.10.10">
    <property type="entry name" value="Winged helix-like DNA-binding domain superfamily/Winged helix DNA-binding domain"/>
    <property type="match status" value="1"/>
</dbReference>
<dbReference type="InterPro" id="IPR036388">
    <property type="entry name" value="WH-like_DNA-bd_sf"/>
</dbReference>
<dbReference type="InterPro" id="IPR000835">
    <property type="entry name" value="HTH_MarR-typ"/>
</dbReference>
<evidence type="ECO:0000256" key="1">
    <source>
        <dbReference type="SAM" id="MobiDB-lite"/>
    </source>
</evidence>
<evidence type="ECO:0000313" key="4">
    <source>
        <dbReference type="Proteomes" id="UP001236014"/>
    </source>
</evidence>
<accession>A0A9Y2MVB4</accession>
<dbReference type="PROSITE" id="PS50995">
    <property type="entry name" value="HTH_MARR_2"/>
    <property type="match status" value="1"/>
</dbReference>
<dbReference type="InterPro" id="IPR036390">
    <property type="entry name" value="WH_DNA-bd_sf"/>
</dbReference>
<reference evidence="3 4" key="1">
    <citation type="submission" date="2023-06" db="EMBL/GenBank/DDBJ databases">
        <authorList>
            <person name="Oyuntsetseg B."/>
            <person name="Kim S.B."/>
        </authorList>
    </citation>
    <scope>NUCLEOTIDE SEQUENCE [LARGE SCALE GENOMIC DNA]</scope>
    <source>
        <strain evidence="3 4">2-15</strain>
    </source>
</reference>
<organism evidence="3 4">
    <name type="scientific">Amycolatopsis carbonis</name>
    <dbReference type="NCBI Taxonomy" id="715471"/>
    <lineage>
        <taxon>Bacteria</taxon>
        <taxon>Bacillati</taxon>
        <taxon>Actinomycetota</taxon>
        <taxon>Actinomycetes</taxon>
        <taxon>Pseudonocardiales</taxon>
        <taxon>Pseudonocardiaceae</taxon>
        <taxon>Amycolatopsis</taxon>
    </lineage>
</organism>
<dbReference type="Proteomes" id="UP001236014">
    <property type="component" value="Chromosome"/>
</dbReference>
<dbReference type="PANTHER" id="PTHR33164">
    <property type="entry name" value="TRANSCRIPTIONAL REGULATOR, MARR FAMILY"/>
    <property type="match status" value="1"/>
</dbReference>
<evidence type="ECO:0000313" key="3">
    <source>
        <dbReference type="EMBL" id="WIX76719.1"/>
    </source>
</evidence>
<dbReference type="SMART" id="SM00347">
    <property type="entry name" value="HTH_MARR"/>
    <property type="match status" value="1"/>
</dbReference>
<dbReference type="GO" id="GO:0006950">
    <property type="term" value="P:response to stress"/>
    <property type="evidence" value="ECO:0007669"/>
    <property type="project" value="TreeGrafter"/>
</dbReference>
<feature type="compositionally biased region" description="Low complexity" evidence="1">
    <location>
        <begin position="130"/>
        <end position="144"/>
    </location>
</feature>
<feature type="domain" description="HTH marR-type" evidence="2">
    <location>
        <begin position="12"/>
        <end position="157"/>
    </location>
</feature>
<dbReference type="GO" id="GO:0003700">
    <property type="term" value="F:DNA-binding transcription factor activity"/>
    <property type="evidence" value="ECO:0007669"/>
    <property type="project" value="InterPro"/>
</dbReference>
<evidence type="ECO:0000259" key="2">
    <source>
        <dbReference type="PROSITE" id="PS50995"/>
    </source>
</evidence>
<dbReference type="Pfam" id="PF01047">
    <property type="entry name" value="MarR"/>
    <property type="match status" value="1"/>
</dbReference>
<dbReference type="PRINTS" id="PR00598">
    <property type="entry name" value="HTHMARR"/>
</dbReference>
<dbReference type="AlphaFoldDB" id="A0A9Y2MVB4"/>
<proteinExistence type="predicted"/>
<dbReference type="InterPro" id="IPR039422">
    <property type="entry name" value="MarR/SlyA-like"/>
</dbReference>
<name>A0A9Y2MVB4_9PSEU</name>
<dbReference type="KEGG" id="acab:QRX50_35510"/>
<feature type="region of interest" description="Disordered" evidence="1">
    <location>
        <begin position="113"/>
        <end position="147"/>
    </location>
</feature>
<gene>
    <name evidence="3" type="ORF">QRX50_35510</name>
</gene>
<keyword evidence="4" id="KW-1185">Reference proteome</keyword>
<dbReference type="RefSeq" id="WP_285967467.1">
    <property type="nucleotide sequence ID" value="NZ_CP127294.1"/>
</dbReference>
<protein>
    <submittedName>
        <fullName evidence="3">MarR family transcriptional regulator</fullName>
    </submittedName>
</protein>